<evidence type="ECO:0000313" key="2">
    <source>
        <dbReference type="EMBL" id="SUO95050.1"/>
    </source>
</evidence>
<protein>
    <submittedName>
        <fullName evidence="2">Uncharacterized protein</fullName>
    </submittedName>
</protein>
<feature type="compositionally biased region" description="Basic and acidic residues" evidence="1">
    <location>
        <begin position="1"/>
        <end position="18"/>
    </location>
</feature>
<dbReference type="RefSeq" id="WP_072575930.1">
    <property type="nucleotide sequence ID" value="NZ_LWHB01000037.1"/>
</dbReference>
<gene>
    <name evidence="2" type="ORF">NCTC13337_01075</name>
</gene>
<evidence type="ECO:0000313" key="3">
    <source>
        <dbReference type="Proteomes" id="UP000254601"/>
    </source>
</evidence>
<dbReference type="Proteomes" id="UP000254601">
    <property type="component" value="Unassembled WGS sequence"/>
</dbReference>
<sequence>MRRLSPKEDYSSKHKPEHQAGNLFPRAMFGLPILIQSKNENAVNANIEPHEEIGERMASPLILRAYYDGSRFQSCVLVLPYEIPKLKPIKSQEVKAWEAGKGKDIPPMRDNGANNQDIDPIQAFLHFFKK</sequence>
<keyword evidence="3" id="KW-1185">Reference proteome</keyword>
<dbReference type="AlphaFoldDB" id="A0A380MR23"/>
<organism evidence="2 3">
    <name type="scientific">Suttonella ornithocola</name>
    <dbReference type="NCBI Taxonomy" id="279832"/>
    <lineage>
        <taxon>Bacteria</taxon>
        <taxon>Pseudomonadati</taxon>
        <taxon>Pseudomonadota</taxon>
        <taxon>Gammaproteobacteria</taxon>
        <taxon>Cardiobacteriales</taxon>
        <taxon>Cardiobacteriaceae</taxon>
        <taxon>Suttonella</taxon>
    </lineage>
</organism>
<reference evidence="2 3" key="1">
    <citation type="submission" date="2018-06" db="EMBL/GenBank/DDBJ databases">
        <authorList>
            <consortium name="Pathogen Informatics"/>
            <person name="Doyle S."/>
        </authorList>
    </citation>
    <scope>NUCLEOTIDE SEQUENCE [LARGE SCALE GENOMIC DNA]</scope>
    <source>
        <strain evidence="2 3">NCTC13337</strain>
    </source>
</reference>
<accession>A0A380MR23</accession>
<proteinExistence type="predicted"/>
<dbReference type="OrthoDB" id="190500at2"/>
<feature type="region of interest" description="Disordered" evidence="1">
    <location>
        <begin position="1"/>
        <end position="21"/>
    </location>
</feature>
<name>A0A380MR23_9GAMM</name>
<evidence type="ECO:0000256" key="1">
    <source>
        <dbReference type="SAM" id="MobiDB-lite"/>
    </source>
</evidence>
<dbReference type="EMBL" id="UHIC01000001">
    <property type="protein sequence ID" value="SUO95050.1"/>
    <property type="molecule type" value="Genomic_DNA"/>
</dbReference>